<dbReference type="PANTHER" id="PTHR12110">
    <property type="entry name" value="HYDROXYPYRUVATE ISOMERASE"/>
    <property type="match status" value="1"/>
</dbReference>
<evidence type="ECO:0000313" key="2">
    <source>
        <dbReference type="EMBL" id="OQE21170.1"/>
    </source>
</evidence>
<protein>
    <recommendedName>
        <fullName evidence="1">Xylose isomerase-like TIM barrel domain-containing protein</fullName>
    </recommendedName>
</protein>
<dbReference type="InterPro" id="IPR036237">
    <property type="entry name" value="Xyl_isomerase-like_sf"/>
</dbReference>
<gene>
    <name evidence="2" type="ORF">PENSTE_c012G00443</name>
</gene>
<dbReference type="InterPro" id="IPR050312">
    <property type="entry name" value="IolE/XylAMocC-like"/>
</dbReference>
<evidence type="ECO:0000259" key="1">
    <source>
        <dbReference type="Pfam" id="PF01261"/>
    </source>
</evidence>
<dbReference type="InterPro" id="IPR013022">
    <property type="entry name" value="Xyl_isomerase-like_TIM-brl"/>
</dbReference>
<reference evidence="3" key="1">
    <citation type="journal article" date="2017" name="Nat. Microbiol.">
        <title>Global analysis of biosynthetic gene clusters reveals vast potential of secondary metabolite production in Penicillium species.</title>
        <authorList>
            <person name="Nielsen J.C."/>
            <person name="Grijseels S."/>
            <person name="Prigent S."/>
            <person name="Ji B."/>
            <person name="Dainat J."/>
            <person name="Nielsen K.F."/>
            <person name="Frisvad J.C."/>
            <person name="Workman M."/>
            <person name="Nielsen J."/>
        </authorList>
    </citation>
    <scope>NUCLEOTIDE SEQUENCE [LARGE SCALE GENOMIC DNA]</scope>
    <source>
        <strain evidence="3">IBT 24891</strain>
    </source>
</reference>
<keyword evidence="3" id="KW-1185">Reference proteome</keyword>
<dbReference type="Gene3D" id="3.20.20.150">
    <property type="entry name" value="Divalent-metal-dependent TIM barrel enzymes"/>
    <property type="match status" value="1"/>
</dbReference>
<evidence type="ECO:0000313" key="3">
    <source>
        <dbReference type="Proteomes" id="UP000191285"/>
    </source>
</evidence>
<organism evidence="2 3">
    <name type="scientific">Penicillium steckii</name>
    <dbReference type="NCBI Taxonomy" id="303698"/>
    <lineage>
        <taxon>Eukaryota</taxon>
        <taxon>Fungi</taxon>
        <taxon>Dikarya</taxon>
        <taxon>Ascomycota</taxon>
        <taxon>Pezizomycotina</taxon>
        <taxon>Eurotiomycetes</taxon>
        <taxon>Eurotiomycetidae</taxon>
        <taxon>Eurotiales</taxon>
        <taxon>Aspergillaceae</taxon>
        <taxon>Penicillium</taxon>
    </lineage>
</organism>
<dbReference type="Pfam" id="PF01261">
    <property type="entry name" value="AP_endonuc_2"/>
    <property type="match status" value="1"/>
</dbReference>
<feature type="domain" description="Xylose isomerase-like TIM barrel" evidence="1">
    <location>
        <begin position="29"/>
        <end position="321"/>
    </location>
</feature>
<dbReference type="PANTHER" id="PTHR12110:SF38">
    <property type="entry name" value="DIOXYGENASE, PUTATIVE (AFU_ORTHOLOGUE AFUA_6G00240)-RELATED"/>
    <property type="match status" value="1"/>
</dbReference>
<dbReference type="Proteomes" id="UP000191285">
    <property type="component" value="Unassembled WGS sequence"/>
</dbReference>
<dbReference type="SUPFAM" id="SSF51658">
    <property type="entry name" value="Xylose isomerase-like"/>
    <property type="match status" value="1"/>
</dbReference>
<proteinExistence type="predicted"/>
<comment type="caution">
    <text evidence="2">The sequence shown here is derived from an EMBL/GenBank/DDBJ whole genome shotgun (WGS) entry which is preliminary data.</text>
</comment>
<name>A0A1V6T5G4_9EURO</name>
<dbReference type="EMBL" id="MLKD01000012">
    <property type="protein sequence ID" value="OQE21170.1"/>
    <property type="molecule type" value="Genomic_DNA"/>
</dbReference>
<dbReference type="STRING" id="303698.A0A1V6T5G4"/>
<sequence length="330" mass="37085">MLSNPLAITTSSLGLHPSHTLPEKIQAAASGSISAIEIVYQDLEDYALSQKPPLNLLDAARAIYNLCLSVNLTVLSLNPFKNFEGHNSPLEERLDRALNWIDIAVCLKAQYLQVPSQFDTHNSSGDWTRMVTDLQALSDLAALYSVDIAYEAVAWGTYIDTWEDSLRMVQDVNRENFGLCLDSFHIAARVWGDNTVEGGMREDADLALGKSLDRFVETCPLDKLFYVQLSDGEKSAPPLKPGHRFYQEGFPPALSWSRNMRPFPLEEELGAYLPVAVIAGAWLKRKGWKGVVSIEIFDWRMREESKRPSENVRRAVESLRKLSIILEQSK</sequence>
<dbReference type="OrthoDB" id="5360893at2759"/>
<dbReference type="AlphaFoldDB" id="A0A1V6T5G4"/>
<accession>A0A1V6T5G4</accession>